<dbReference type="InParanoid" id="I3TCV4"/>
<feature type="domain" description="Radical SAM core" evidence="9">
    <location>
        <begin position="210"/>
        <end position="464"/>
    </location>
</feature>
<dbReference type="InterPro" id="IPR006638">
    <property type="entry name" value="Elp3/MiaA/NifB-like_rSAM"/>
</dbReference>
<evidence type="ECO:0000256" key="2">
    <source>
        <dbReference type="ARBA" id="ARBA00022485"/>
    </source>
</evidence>
<dbReference type="RefSeq" id="WP_014736843.1">
    <property type="nucleotide sequence ID" value="NC_017954.1"/>
</dbReference>
<comment type="cofactor">
    <cofactor evidence="1">
        <name>[4Fe-4S] cluster</name>
        <dbReference type="ChEBI" id="CHEBI:49883"/>
    </cofactor>
</comment>
<dbReference type="GO" id="GO:0051539">
    <property type="term" value="F:4 iron, 4 sulfur cluster binding"/>
    <property type="evidence" value="ECO:0007669"/>
    <property type="project" value="UniProtKB-KW"/>
</dbReference>
<dbReference type="Gene3D" id="3.40.50.280">
    <property type="entry name" value="Cobalamin-binding domain"/>
    <property type="match status" value="1"/>
</dbReference>
<dbReference type="PROSITE" id="PS51918">
    <property type="entry name" value="RADICAL_SAM"/>
    <property type="match status" value="1"/>
</dbReference>
<keyword evidence="5" id="KW-0408">Iron</keyword>
<dbReference type="GeneID" id="13012446"/>
<dbReference type="InterPro" id="IPR023404">
    <property type="entry name" value="rSAM_horseshoe"/>
</dbReference>
<reference evidence="10 11" key="1">
    <citation type="journal article" date="2012" name="J. Bacteriol.">
        <title>Complete genome sequence of the hyperthermophilic cellulolytic Crenarchaeon 'Thermogladius cellulolyticus' 1633.</title>
        <authorList>
            <person name="Mardanov A.V."/>
            <person name="Kochetkova T.V."/>
            <person name="Beletsky A.V."/>
            <person name="Bonch-Osmolovskaya E.A."/>
            <person name="Ravin N.V."/>
            <person name="Skryabin K.G."/>
        </authorList>
    </citation>
    <scope>NUCLEOTIDE SEQUENCE [LARGE SCALE GENOMIC DNA]</scope>
    <source>
        <strain evidence="11">DSM 22663 / VKM B-2946 / 1633</strain>
    </source>
</reference>
<dbReference type="eggNOG" id="arCOG01356">
    <property type="taxonomic scope" value="Archaea"/>
</dbReference>
<dbReference type="GO" id="GO:0046872">
    <property type="term" value="F:metal ion binding"/>
    <property type="evidence" value="ECO:0007669"/>
    <property type="project" value="UniProtKB-KW"/>
</dbReference>
<feature type="domain" description="B12-binding" evidence="8">
    <location>
        <begin position="1"/>
        <end position="136"/>
    </location>
</feature>
<dbReference type="GO" id="GO:0003824">
    <property type="term" value="F:catalytic activity"/>
    <property type="evidence" value="ECO:0007669"/>
    <property type="project" value="InterPro"/>
</dbReference>
<sequence>MRVAVVDALARGKGSRYSTFDVVGAGPRVVAGIVATLGYSVGLHTYEDVLLGGARLDRVDVVMISAMSTDAGAVRALSDYVKRRNSRAVVVVGGPISFSWRRLLETVGSVDFVVLGEAEPVLPVLLDKMRESGAEGFDPRGVPALAYRSSNGAKLTTPHLYAAVEEITRFEHWTRVDRVYRPVKVYRYYVEVVRGCSNFYRPLLRELGCIKCMLCRHPDSARRVSCPVDIPPGCGFCSVPYMFGAARSIPVEYVRREVEGLVESGARRVVLSAPDFLDYGRDWLVKGVLADPCKPPANVDAIEGLLSALSDVGVFKTGEGALMIENIKACLVDEGVAKVLGKYLRGTTVHIGLETGDFEYNRDVLGKPIGLEHVVRASKLLREAGLRPYVYLMYGLPFEDARVYRRTLEGLKALSETGVEKITLYKYTPLPGTAFEKLGRPVLSGSERRAVEELRRAVNEYNLAMKKSLLGSELEVYLLYSNGRFYGYPVKHGPVVFVEGVQSSKFSGCRAVVRVTSVRERYVVGGLVRIASC</sequence>
<dbReference type="PROSITE" id="PS51332">
    <property type="entry name" value="B12_BINDING"/>
    <property type="match status" value="1"/>
</dbReference>
<evidence type="ECO:0000256" key="3">
    <source>
        <dbReference type="ARBA" id="ARBA00022691"/>
    </source>
</evidence>
<dbReference type="EMBL" id="CP003531">
    <property type="protein sequence ID" value="AFK50592.1"/>
    <property type="molecule type" value="Genomic_DNA"/>
</dbReference>
<organism evidence="10 11">
    <name type="scientific">Thermogladius calderae (strain DSM 22663 / VKM B-2946 / 1633)</name>
    <dbReference type="NCBI Taxonomy" id="1184251"/>
    <lineage>
        <taxon>Archaea</taxon>
        <taxon>Thermoproteota</taxon>
        <taxon>Thermoprotei</taxon>
        <taxon>Desulfurococcales</taxon>
        <taxon>Desulfurococcaceae</taxon>
        <taxon>Thermogladius</taxon>
    </lineage>
</organism>
<dbReference type="SFLD" id="SFLDG01082">
    <property type="entry name" value="B12-binding_domain_containing"/>
    <property type="match status" value="1"/>
</dbReference>
<evidence type="ECO:0000313" key="11">
    <source>
        <dbReference type="Proteomes" id="UP000005270"/>
    </source>
</evidence>
<dbReference type="AlphaFoldDB" id="I3TCV4"/>
<evidence type="ECO:0000256" key="1">
    <source>
        <dbReference type="ARBA" id="ARBA00001966"/>
    </source>
</evidence>
<dbReference type="InterPro" id="IPR006158">
    <property type="entry name" value="Cobalamin-bd"/>
</dbReference>
<dbReference type="PROSITE" id="PS50926">
    <property type="entry name" value="TRAM"/>
    <property type="match status" value="1"/>
</dbReference>
<keyword evidence="4" id="KW-0479">Metal-binding</keyword>
<dbReference type="STRING" id="1184251.TCELL_0167"/>
<dbReference type="Gene3D" id="3.80.30.20">
    <property type="entry name" value="tm_1862 like domain"/>
    <property type="match status" value="1"/>
</dbReference>
<keyword evidence="6" id="KW-0411">Iron-sulfur</keyword>
<name>I3TCV4_THEC1</name>
<dbReference type="Proteomes" id="UP000005270">
    <property type="component" value="Chromosome"/>
</dbReference>
<gene>
    <name evidence="10" type="ordered locus">TCELL_0167</name>
</gene>
<dbReference type="SUPFAM" id="SSF102114">
    <property type="entry name" value="Radical SAM enzymes"/>
    <property type="match status" value="1"/>
</dbReference>
<dbReference type="InterPro" id="IPR007197">
    <property type="entry name" value="rSAM"/>
</dbReference>
<keyword evidence="11" id="KW-1185">Reference proteome</keyword>
<feature type="domain" description="TRAM" evidence="7">
    <location>
        <begin position="467"/>
        <end position="529"/>
    </location>
</feature>
<evidence type="ECO:0000256" key="5">
    <source>
        <dbReference type="ARBA" id="ARBA00023004"/>
    </source>
</evidence>
<evidence type="ECO:0000256" key="4">
    <source>
        <dbReference type="ARBA" id="ARBA00022723"/>
    </source>
</evidence>
<accession>I3TCV4</accession>
<evidence type="ECO:0000259" key="8">
    <source>
        <dbReference type="PROSITE" id="PS51332"/>
    </source>
</evidence>
<keyword evidence="2" id="KW-0004">4Fe-4S</keyword>
<dbReference type="KEGG" id="thg:TCELL_0167"/>
<keyword evidence="3" id="KW-0949">S-adenosyl-L-methionine</keyword>
<dbReference type="SFLD" id="SFLDS00029">
    <property type="entry name" value="Radical_SAM"/>
    <property type="match status" value="1"/>
</dbReference>
<dbReference type="CDD" id="cd01335">
    <property type="entry name" value="Radical_SAM"/>
    <property type="match status" value="1"/>
</dbReference>
<dbReference type="InterPro" id="IPR058240">
    <property type="entry name" value="rSAM_sf"/>
</dbReference>
<dbReference type="HOGENOM" id="CLU_508670_0_0_2"/>
<dbReference type="InterPro" id="IPR002792">
    <property type="entry name" value="TRAM_dom"/>
</dbReference>
<dbReference type="InterPro" id="IPR051198">
    <property type="entry name" value="BchE-like"/>
</dbReference>
<evidence type="ECO:0000259" key="7">
    <source>
        <dbReference type="PROSITE" id="PS50926"/>
    </source>
</evidence>
<dbReference type="Pfam" id="PF02310">
    <property type="entry name" value="B12-binding"/>
    <property type="match status" value="1"/>
</dbReference>
<dbReference type="PANTHER" id="PTHR43409:SF17">
    <property type="entry name" value="METHYLTHIOTRANSFERASE MJ0865-RELATED"/>
    <property type="match status" value="1"/>
</dbReference>
<dbReference type="OrthoDB" id="2305at2157"/>
<dbReference type="SMART" id="SM00729">
    <property type="entry name" value="Elp3"/>
    <property type="match status" value="1"/>
</dbReference>
<dbReference type="GO" id="GO:0031419">
    <property type="term" value="F:cobalamin binding"/>
    <property type="evidence" value="ECO:0007669"/>
    <property type="project" value="InterPro"/>
</dbReference>
<dbReference type="PANTHER" id="PTHR43409">
    <property type="entry name" value="ANAEROBIC MAGNESIUM-PROTOPORPHYRIN IX MONOMETHYL ESTER CYCLASE-RELATED"/>
    <property type="match status" value="1"/>
</dbReference>
<proteinExistence type="predicted"/>
<dbReference type="Pfam" id="PF04055">
    <property type="entry name" value="Radical_SAM"/>
    <property type="match status" value="1"/>
</dbReference>
<evidence type="ECO:0000256" key="6">
    <source>
        <dbReference type="ARBA" id="ARBA00023014"/>
    </source>
</evidence>
<evidence type="ECO:0000313" key="10">
    <source>
        <dbReference type="EMBL" id="AFK50592.1"/>
    </source>
</evidence>
<evidence type="ECO:0000259" key="9">
    <source>
        <dbReference type="PROSITE" id="PS51918"/>
    </source>
</evidence>
<protein>
    <submittedName>
        <fullName evidence="10">Radical SAM domain-containing protein</fullName>
    </submittedName>
</protein>